<evidence type="ECO:0000313" key="9">
    <source>
        <dbReference type="Proteomes" id="UP000186795"/>
    </source>
</evidence>
<keyword evidence="7" id="KW-0963">Cytoplasm</keyword>
<dbReference type="GO" id="GO:0004765">
    <property type="term" value="F:shikimate kinase activity"/>
    <property type="evidence" value="ECO:0007669"/>
    <property type="project" value="UniProtKB-UniRule"/>
</dbReference>
<dbReference type="GO" id="GO:0000287">
    <property type="term" value="F:magnesium ion binding"/>
    <property type="evidence" value="ECO:0007669"/>
    <property type="project" value="UniProtKB-UniRule"/>
</dbReference>
<comment type="cofactor">
    <cofactor evidence="7">
        <name>Mg(2+)</name>
        <dbReference type="ChEBI" id="CHEBI:18420"/>
    </cofactor>
    <text evidence="7">Binds 1 Mg(2+) ion per subunit.</text>
</comment>
<evidence type="ECO:0000256" key="7">
    <source>
        <dbReference type="HAMAP-Rule" id="MF_00109"/>
    </source>
</evidence>
<dbReference type="InterPro" id="IPR031322">
    <property type="entry name" value="Shikimate/glucono_kinase"/>
</dbReference>
<dbReference type="PRINTS" id="PR01100">
    <property type="entry name" value="SHIKIMTKNASE"/>
</dbReference>
<feature type="binding site" evidence="7">
    <location>
        <position position="81"/>
    </location>
    <ligand>
        <name>substrate</name>
    </ligand>
</feature>
<keyword evidence="6 7" id="KW-0057">Aromatic amino acid biosynthesis</keyword>
<feature type="binding site" evidence="7">
    <location>
        <begin position="13"/>
        <end position="18"/>
    </location>
    <ligand>
        <name>ATP</name>
        <dbReference type="ChEBI" id="CHEBI:30616"/>
    </ligand>
</feature>
<feature type="binding site" evidence="7">
    <location>
        <position position="119"/>
    </location>
    <ligand>
        <name>ATP</name>
        <dbReference type="ChEBI" id="CHEBI:30616"/>
    </ligand>
</feature>
<dbReference type="EMBL" id="FTOD01000001">
    <property type="protein sequence ID" value="SIS45245.1"/>
    <property type="molecule type" value="Genomic_DNA"/>
</dbReference>
<gene>
    <name evidence="7" type="primary">aroK</name>
    <name evidence="8" type="ORF">SAMN05421790_101808</name>
</gene>
<evidence type="ECO:0000256" key="4">
    <source>
        <dbReference type="ARBA" id="ARBA00022777"/>
    </source>
</evidence>
<evidence type="ECO:0000256" key="1">
    <source>
        <dbReference type="ARBA" id="ARBA00022605"/>
    </source>
</evidence>
<dbReference type="AlphaFoldDB" id="A0A1N7J7A7"/>
<comment type="pathway">
    <text evidence="7">Metabolic intermediate biosynthesis; chorismate biosynthesis; chorismate from D-erythrose 4-phosphate and phosphoenolpyruvate: step 5/7.</text>
</comment>
<comment type="caution">
    <text evidence="7">Lacks conserved residue(s) required for the propagation of feature annotation.</text>
</comment>
<dbReference type="GO" id="GO:0008652">
    <property type="term" value="P:amino acid biosynthetic process"/>
    <property type="evidence" value="ECO:0007669"/>
    <property type="project" value="UniProtKB-KW"/>
</dbReference>
<keyword evidence="7" id="KW-0460">Magnesium</keyword>
<dbReference type="EC" id="2.7.1.71" evidence="7"/>
<dbReference type="GO" id="GO:0005829">
    <property type="term" value="C:cytosol"/>
    <property type="evidence" value="ECO:0007669"/>
    <property type="project" value="TreeGrafter"/>
</dbReference>
<evidence type="ECO:0000256" key="2">
    <source>
        <dbReference type="ARBA" id="ARBA00022679"/>
    </source>
</evidence>
<dbReference type="InterPro" id="IPR027417">
    <property type="entry name" value="P-loop_NTPase"/>
</dbReference>
<dbReference type="Proteomes" id="UP000186795">
    <property type="component" value="Unassembled WGS sequence"/>
</dbReference>
<feature type="binding site" evidence="7">
    <location>
        <position position="17"/>
    </location>
    <ligand>
        <name>Mg(2+)</name>
        <dbReference type="ChEBI" id="CHEBI:18420"/>
    </ligand>
</feature>
<comment type="similarity">
    <text evidence="7">Belongs to the shikimate kinase family.</text>
</comment>
<sequence>MMGKHIILIGFMGTGKSTVGEMLAEKLECPWLDTDTEVERLAGKKIPRLFEEGGEAHFRRWEKKVLKQVLEQTPGVITTGGGIVLDPENVSWIRSSGWVVALDASEEELLRRLATDQSRPLLRGDARQRVRDLKRARQGVYDFADLFLDTTGSSPRETAAKILQQWKEMTGSSRV</sequence>
<keyword evidence="2 7" id="KW-0808">Transferase</keyword>
<name>A0A1N7J7A7_9BACL</name>
<reference evidence="9" key="1">
    <citation type="submission" date="2017-01" db="EMBL/GenBank/DDBJ databases">
        <authorList>
            <person name="Varghese N."/>
            <person name="Submissions S."/>
        </authorList>
    </citation>
    <scope>NUCLEOTIDE SEQUENCE [LARGE SCALE GENOMIC DNA]</scope>
    <source>
        <strain evidence="9">DSM 45196</strain>
    </source>
</reference>
<dbReference type="InterPro" id="IPR000623">
    <property type="entry name" value="Shikimate_kinase/TSH1"/>
</dbReference>
<comment type="subunit">
    <text evidence="7">Monomer.</text>
</comment>
<feature type="binding site" evidence="7">
    <location>
        <position position="59"/>
    </location>
    <ligand>
        <name>substrate</name>
    </ligand>
</feature>
<proteinExistence type="inferred from homology"/>
<dbReference type="RefSeq" id="WP_009709251.1">
    <property type="nucleotide sequence ID" value="NZ_CP048103.1"/>
</dbReference>
<comment type="catalytic activity">
    <reaction evidence="7">
        <text>shikimate + ATP = 3-phosphoshikimate + ADP + H(+)</text>
        <dbReference type="Rhea" id="RHEA:13121"/>
        <dbReference type="ChEBI" id="CHEBI:15378"/>
        <dbReference type="ChEBI" id="CHEBI:30616"/>
        <dbReference type="ChEBI" id="CHEBI:36208"/>
        <dbReference type="ChEBI" id="CHEBI:145989"/>
        <dbReference type="ChEBI" id="CHEBI:456216"/>
        <dbReference type="EC" id="2.7.1.71"/>
    </reaction>
</comment>
<keyword evidence="5 7" id="KW-0067">ATP-binding</keyword>
<dbReference type="GO" id="GO:0009423">
    <property type="term" value="P:chorismate biosynthetic process"/>
    <property type="evidence" value="ECO:0007669"/>
    <property type="project" value="UniProtKB-UniRule"/>
</dbReference>
<keyword evidence="7" id="KW-0479">Metal-binding</keyword>
<keyword evidence="4 7" id="KW-0418">Kinase</keyword>
<dbReference type="SUPFAM" id="SSF52540">
    <property type="entry name" value="P-loop containing nucleoside triphosphate hydrolases"/>
    <property type="match status" value="1"/>
</dbReference>
<dbReference type="Pfam" id="PF01202">
    <property type="entry name" value="SKI"/>
    <property type="match status" value="1"/>
</dbReference>
<dbReference type="GO" id="GO:0005524">
    <property type="term" value="F:ATP binding"/>
    <property type="evidence" value="ECO:0007669"/>
    <property type="project" value="UniProtKB-UniRule"/>
</dbReference>
<keyword evidence="9" id="KW-1185">Reference proteome</keyword>
<comment type="subcellular location">
    <subcellularLocation>
        <location evidence="7">Cytoplasm</location>
    </subcellularLocation>
</comment>
<dbReference type="HAMAP" id="MF_00109">
    <property type="entry name" value="Shikimate_kinase"/>
    <property type="match status" value="1"/>
</dbReference>
<evidence type="ECO:0000313" key="8">
    <source>
        <dbReference type="EMBL" id="SIS45245.1"/>
    </source>
</evidence>
<dbReference type="CDD" id="cd00464">
    <property type="entry name" value="SK"/>
    <property type="match status" value="1"/>
</dbReference>
<dbReference type="Gene3D" id="3.40.50.300">
    <property type="entry name" value="P-loop containing nucleotide triphosphate hydrolases"/>
    <property type="match status" value="1"/>
</dbReference>
<organism evidence="8 9">
    <name type="scientific">Kroppenstedtia eburnea</name>
    <dbReference type="NCBI Taxonomy" id="714067"/>
    <lineage>
        <taxon>Bacteria</taxon>
        <taxon>Bacillati</taxon>
        <taxon>Bacillota</taxon>
        <taxon>Bacilli</taxon>
        <taxon>Bacillales</taxon>
        <taxon>Thermoactinomycetaceae</taxon>
        <taxon>Kroppenstedtia</taxon>
    </lineage>
</organism>
<dbReference type="PANTHER" id="PTHR21087">
    <property type="entry name" value="SHIKIMATE KINASE"/>
    <property type="match status" value="1"/>
</dbReference>
<accession>A0A1N7J7A7</accession>
<keyword evidence="1 7" id="KW-0028">Amino-acid biosynthesis</keyword>
<evidence type="ECO:0000256" key="6">
    <source>
        <dbReference type="ARBA" id="ARBA00023141"/>
    </source>
</evidence>
<dbReference type="UniPathway" id="UPA00053">
    <property type="reaction ID" value="UER00088"/>
</dbReference>
<feature type="binding site" evidence="7">
    <location>
        <position position="137"/>
    </location>
    <ligand>
        <name>substrate</name>
    </ligand>
</feature>
<protein>
    <recommendedName>
        <fullName evidence="7">Shikimate kinase</fullName>
        <shortName evidence="7">SK</shortName>
        <ecNumber evidence="7">2.7.1.71</ecNumber>
    </recommendedName>
</protein>
<comment type="function">
    <text evidence="7">Catalyzes the specific phosphorylation of the 3-hydroxyl group of shikimic acid using ATP as a cosubstrate.</text>
</comment>
<dbReference type="OrthoDB" id="9800332at2"/>
<dbReference type="PANTHER" id="PTHR21087:SF16">
    <property type="entry name" value="SHIKIMATE KINASE 1, CHLOROPLASTIC"/>
    <property type="match status" value="1"/>
</dbReference>
<feature type="binding site" evidence="7">
    <location>
        <position position="35"/>
    </location>
    <ligand>
        <name>substrate</name>
    </ligand>
</feature>
<evidence type="ECO:0000256" key="3">
    <source>
        <dbReference type="ARBA" id="ARBA00022741"/>
    </source>
</evidence>
<evidence type="ECO:0000256" key="5">
    <source>
        <dbReference type="ARBA" id="ARBA00022840"/>
    </source>
</evidence>
<dbReference type="GO" id="GO:0009073">
    <property type="term" value="P:aromatic amino acid family biosynthetic process"/>
    <property type="evidence" value="ECO:0007669"/>
    <property type="project" value="UniProtKB-KW"/>
</dbReference>
<keyword evidence="3 7" id="KW-0547">Nucleotide-binding</keyword>